<evidence type="ECO:0000256" key="1">
    <source>
        <dbReference type="SAM" id="Phobius"/>
    </source>
</evidence>
<dbReference type="Proteomes" id="UP000233417">
    <property type="component" value="Unassembled WGS sequence"/>
</dbReference>
<keyword evidence="1" id="KW-1133">Transmembrane helix</keyword>
<keyword evidence="1" id="KW-0812">Transmembrane</keyword>
<gene>
    <name evidence="2" type="ORF">CVU76_02930</name>
</gene>
<sequence>MVRDQRKYQGFSLIEILVVVALIIILATITLVAINPGKNFRDTRNAQRSADVTQILNAVTQYTSEEGNSVAGLSALAGTIATCDSANAYAGTEIGTGTGMVNLSTVLVDEFIVAIPRDPSRAASAEGTGYNICVTTGGRVQVSAPLRENNKEIVVKR</sequence>
<evidence type="ECO:0000313" key="2">
    <source>
        <dbReference type="EMBL" id="PKN02954.1"/>
    </source>
</evidence>
<dbReference type="EMBL" id="PHAO01000001">
    <property type="protein sequence ID" value="PKN02954.1"/>
    <property type="molecule type" value="Genomic_DNA"/>
</dbReference>
<evidence type="ECO:0000313" key="3">
    <source>
        <dbReference type="Proteomes" id="UP000233417"/>
    </source>
</evidence>
<dbReference type="AlphaFoldDB" id="A0A2N2F413"/>
<protein>
    <recommendedName>
        <fullName evidence="4">Pili assembly chaperone</fullName>
    </recommendedName>
</protein>
<dbReference type="NCBIfam" id="TIGR02532">
    <property type="entry name" value="IV_pilin_GFxxxE"/>
    <property type="match status" value="1"/>
</dbReference>
<dbReference type="InterPro" id="IPR045584">
    <property type="entry name" value="Pilin-like"/>
</dbReference>
<comment type="caution">
    <text evidence="2">The sequence shown here is derived from an EMBL/GenBank/DDBJ whole genome shotgun (WGS) entry which is preliminary data.</text>
</comment>
<feature type="transmembrane region" description="Helical" evidence="1">
    <location>
        <begin position="12"/>
        <end position="34"/>
    </location>
</feature>
<name>A0A2N2F413_9BACT</name>
<dbReference type="SUPFAM" id="SSF54523">
    <property type="entry name" value="Pili subunits"/>
    <property type="match status" value="1"/>
</dbReference>
<dbReference type="Gene3D" id="3.30.700.10">
    <property type="entry name" value="Glycoprotein, Type 4 Pilin"/>
    <property type="match status" value="1"/>
</dbReference>
<proteinExistence type="predicted"/>
<keyword evidence="1" id="KW-0472">Membrane</keyword>
<dbReference type="InterPro" id="IPR012902">
    <property type="entry name" value="N_methyl_site"/>
</dbReference>
<dbReference type="PROSITE" id="PS00409">
    <property type="entry name" value="PROKAR_NTER_METHYL"/>
    <property type="match status" value="1"/>
</dbReference>
<accession>A0A2N2F413</accession>
<reference evidence="2 3" key="1">
    <citation type="journal article" date="2017" name="ISME J.">
        <title>Potential for microbial H2 and metal transformations associated with novel bacteria and archaea in deep terrestrial subsurface sediments.</title>
        <authorList>
            <person name="Hernsdorf A.W."/>
            <person name="Amano Y."/>
            <person name="Miyakawa K."/>
            <person name="Ise K."/>
            <person name="Suzuki Y."/>
            <person name="Anantharaman K."/>
            <person name="Probst A."/>
            <person name="Burstein D."/>
            <person name="Thomas B.C."/>
            <person name="Banfield J.F."/>
        </authorList>
    </citation>
    <scope>NUCLEOTIDE SEQUENCE [LARGE SCALE GENOMIC DNA]</scope>
    <source>
        <strain evidence="2">HGW-Dojkabacteria-1</strain>
    </source>
</reference>
<dbReference type="Pfam" id="PF07963">
    <property type="entry name" value="N_methyl"/>
    <property type="match status" value="1"/>
</dbReference>
<evidence type="ECO:0008006" key="4">
    <source>
        <dbReference type="Google" id="ProtNLM"/>
    </source>
</evidence>
<organism evidence="2 3">
    <name type="scientific">Candidatus Dojkabacteria bacterium HGW-Dojkabacteria-1</name>
    <dbReference type="NCBI Taxonomy" id="2013761"/>
    <lineage>
        <taxon>Bacteria</taxon>
        <taxon>Candidatus Dojkabacteria</taxon>
    </lineage>
</organism>